<gene>
    <name evidence="1" type="ORF">Pint_21906</name>
</gene>
<comment type="caution">
    <text evidence="1">The sequence shown here is derived from an EMBL/GenBank/DDBJ whole genome shotgun (WGS) entry which is preliminary data.</text>
</comment>
<name>A0ACC0XER6_9ROSI</name>
<protein>
    <submittedName>
        <fullName evidence="1">Uncharacterized protein</fullName>
    </submittedName>
</protein>
<dbReference type="EMBL" id="CM047748">
    <property type="protein sequence ID" value="KAJ0014915.1"/>
    <property type="molecule type" value="Genomic_DNA"/>
</dbReference>
<evidence type="ECO:0000313" key="1">
    <source>
        <dbReference type="EMBL" id="KAJ0014915.1"/>
    </source>
</evidence>
<evidence type="ECO:0000313" key="2">
    <source>
        <dbReference type="Proteomes" id="UP001163603"/>
    </source>
</evidence>
<sequence length="99" mass="10854">MSSLSTLLSVQPHQDGPAYFSEDRPAYFSVVAILSLGSPVLMGFTHSKFRLSTSVLKNTVDDNNSNGKDNTCPENLTTLFGLQITCMVLKMTMYKNMVG</sequence>
<keyword evidence="2" id="KW-1185">Reference proteome</keyword>
<dbReference type="Proteomes" id="UP001163603">
    <property type="component" value="Chromosome 13"/>
</dbReference>
<accession>A0ACC0XER6</accession>
<reference evidence="2" key="1">
    <citation type="journal article" date="2023" name="G3 (Bethesda)">
        <title>Genome assembly and association tests identify interacting loci associated with vigor, precocity, and sex in interspecific pistachio rootstocks.</title>
        <authorList>
            <person name="Palmer W."/>
            <person name="Jacygrad E."/>
            <person name="Sagayaradj S."/>
            <person name="Cavanaugh K."/>
            <person name="Han R."/>
            <person name="Bertier L."/>
            <person name="Beede B."/>
            <person name="Kafkas S."/>
            <person name="Golino D."/>
            <person name="Preece J."/>
            <person name="Michelmore R."/>
        </authorList>
    </citation>
    <scope>NUCLEOTIDE SEQUENCE [LARGE SCALE GENOMIC DNA]</scope>
</reference>
<organism evidence="1 2">
    <name type="scientific">Pistacia integerrima</name>
    <dbReference type="NCBI Taxonomy" id="434235"/>
    <lineage>
        <taxon>Eukaryota</taxon>
        <taxon>Viridiplantae</taxon>
        <taxon>Streptophyta</taxon>
        <taxon>Embryophyta</taxon>
        <taxon>Tracheophyta</taxon>
        <taxon>Spermatophyta</taxon>
        <taxon>Magnoliopsida</taxon>
        <taxon>eudicotyledons</taxon>
        <taxon>Gunneridae</taxon>
        <taxon>Pentapetalae</taxon>
        <taxon>rosids</taxon>
        <taxon>malvids</taxon>
        <taxon>Sapindales</taxon>
        <taxon>Anacardiaceae</taxon>
        <taxon>Pistacia</taxon>
    </lineage>
</organism>
<proteinExistence type="predicted"/>